<gene>
    <name evidence="2" type="ORF">RGQ29_021644</name>
</gene>
<accession>A0AAN7FDG2</accession>
<evidence type="ECO:0000313" key="3">
    <source>
        <dbReference type="Proteomes" id="UP001324115"/>
    </source>
</evidence>
<dbReference type="EMBL" id="JAXUIC010000005">
    <property type="protein sequence ID" value="KAK4591517.1"/>
    <property type="molecule type" value="Genomic_DNA"/>
</dbReference>
<keyword evidence="3" id="KW-1185">Reference proteome</keyword>
<dbReference type="AlphaFoldDB" id="A0AAN7FDG2"/>
<organism evidence="2 3">
    <name type="scientific">Quercus rubra</name>
    <name type="common">Northern red oak</name>
    <name type="synonym">Quercus borealis</name>
    <dbReference type="NCBI Taxonomy" id="3512"/>
    <lineage>
        <taxon>Eukaryota</taxon>
        <taxon>Viridiplantae</taxon>
        <taxon>Streptophyta</taxon>
        <taxon>Embryophyta</taxon>
        <taxon>Tracheophyta</taxon>
        <taxon>Spermatophyta</taxon>
        <taxon>Magnoliopsida</taxon>
        <taxon>eudicotyledons</taxon>
        <taxon>Gunneridae</taxon>
        <taxon>Pentapetalae</taxon>
        <taxon>rosids</taxon>
        <taxon>fabids</taxon>
        <taxon>Fagales</taxon>
        <taxon>Fagaceae</taxon>
        <taxon>Quercus</taxon>
    </lineage>
</organism>
<reference evidence="2 3" key="1">
    <citation type="journal article" date="2023" name="G3 (Bethesda)">
        <title>A haplotype-resolved chromosome-scale genome for Quercus rubra L. provides insights into the genetics of adaptive traits for red oak species.</title>
        <authorList>
            <person name="Kapoor B."/>
            <person name="Jenkins J."/>
            <person name="Schmutz J."/>
            <person name="Zhebentyayeva T."/>
            <person name="Kuelheim C."/>
            <person name="Coggeshall M."/>
            <person name="Heim C."/>
            <person name="Lasky J.R."/>
            <person name="Leites L."/>
            <person name="Islam-Faridi N."/>
            <person name="Romero-Severson J."/>
            <person name="DeLeo V.L."/>
            <person name="Lucas S.M."/>
            <person name="Lazic D."/>
            <person name="Gailing O."/>
            <person name="Carlson J."/>
            <person name="Staton M."/>
        </authorList>
    </citation>
    <scope>NUCLEOTIDE SEQUENCE [LARGE SCALE GENOMIC DNA]</scope>
    <source>
        <strain evidence="2">Pseudo-F2</strain>
    </source>
</reference>
<evidence type="ECO:0000313" key="2">
    <source>
        <dbReference type="EMBL" id="KAK4591517.1"/>
    </source>
</evidence>
<protein>
    <submittedName>
        <fullName evidence="2">Uncharacterized protein</fullName>
    </submittedName>
</protein>
<comment type="caution">
    <text evidence="2">The sequence shown here is derived from an EMBL/GenBank/DDBJ whole genome shotgun (WGS) entry which is preliminary data.</text>
</comment>
<proteinExistence type="predicted"/>
<evidence type="ECO:0000256" key="1">
    <source>
        <dbReference type="SAM" id="MobiDB-lite"/>
    </source>
</evidence>
<sequence length="200" mass="22328">MTRLGRMAGARNILNKNEGWDFTQCRMKLKKFLYGNKYQTHECVAESIEKKVKKFLSEKKYMGKVQGTDVSSRVEKVDARSGDQENAKKKKGEGVMPLLSNIMVAKSAVEIGSSMLGLDGSIENMENAKQILSKMQKLEGKMDAKFQRIDHKIEEEFRRLELLIKSRCEGSGPKPQQLGSCGHSGIDEDSSSDGGFEIGD</sequence>
<dbReference type="Proteomes" id="UP001324115">
    <property type="component" value="Unassembled WGS sequence"/>
</dbReference>
<feature type="region of interest" description="Disordered" evidence="1">
    <location>
        <begin position="168"/>
        <end position="200"/>
    </location>
</feature>
<name>A0AAN7FDG2_QUERU</name>